<dbReference type="EC" id="6.2.1.1" evidence="7"/>
<evidence type="ECO:0000256" key="2">
    <source>
        <dbReference type="ARBA" id="ARBA00022598"/>
    </source>
</evidence>
<dbReference type="GO" id="GO:0043427">
    <property type="term" value="P:carbon fixation by 3-hydroxypropionate cycle"/>
    <property type="evidence" value="ECO:0007669"/>
    <property type="project" value="UniProtKB-ARBA"/>
</dbReference>
<organism evidence="10">
    <name type="scientific">Thermofilum pendens</name>
    <dbReference type="NCBI Taxonomy" id="2269"/>
    <lineage>
        <taxon>Archaea</taxon>
        <taxon>Thermoproteota</taxon>
        <taxon>Thermoprotei</taxon>
        <taxon>Thermofilales</taxon>
        <taxon>Thermofilaceae</taxon>
        <taxon>Thermofilum</taxon>
    </lineage>
</organism>
<dbReference type="InterPro" id="IPR032387">
    <property type="entry name" value="ACAS_N"/>
</dbReference>
<dbReference type="CDD" id="cd05966">
    <property type="entry name" value="ACS"/>
    <property type="match status" value="1"/>
</dbReference>
<dbReference type="Gene3D" id="3.40.50.12780">
    <property type="entry name" value="N-terminal domain of ligase-like"/>
    <property type="match status" value="1"/>
</dbReference>
<dbReference type="FunFam" id="3.40.50.12780:FF:000001">
    <property type="entry name" value="Acetyl-coenzyme A synthetase"/>
    <property type="match status" value="1"/>
</dbReference>
<sequence length="916" mass="102358">MIAKAESGLPFGEYVSNERWIQRMISIEAYHKLHRQTVENLEEFWANVAKELEWFKPWGKVLDASNPPFYKWFVGGRLNLSYLAVDRHVKTWRKNKVAVIWEGEPVDERGRPKEVMKLTYLDFYREVNKAAYVLKKLDVDKGDRVAMYLPMTPHVVIFMLAAWRIGAITSVVFSGFAAEALADRINDAQAKLLITADGFWRRGKVVQLKEIADRALEKTPSVEKVIVVRRLGLNVPMKEGRDYWWDDLVKDVPPNVYVEPEPVESERISFILYTSGTTGKPKGIIHDTGGWAVHLHATMKWVFDIRDEDIFWCTADVGWVTGHSYVVLGPLMEGATTVIYEGAPDYPQPDRWWSIIERYCVTIFYTSPTAIRMFMRYGEEWPKRHDLSTLRIIHSVGEPINPEAWRWAYRVLGGEKVVLGSTWWMTETGGIMISHTPGLYLVPMKAGTNGPPLFGIVAEVVDHSGQPTPPGVKGYLVITKPWPGMLHGIWGDPERYVETYWSRFPGMFYTGDFAVKDEDGYIWVLGRADEVLKVAGHRLGTYEIESALVSHPAVAEAAVVGVPDLIKGESPVAFVVLKQGIKPTRELAEELRQCVKNTIGPVAQPSLTLFVSKVPKTRSGKIMRRLLRSVALNAPLGDVSTLEDETAVEEAKGLFEELRIEVWKFVKQFVRTPAVVPPTATIREVLPKIREAKFVVVSSDGSTVQGVVSERDVIKAVGSGVNLDAPISAIATTNVVMIEENTPYHDALKVMSQHRLRNLVVVRNGRLVGVVSARDLLGENVLLIDEMTRETLAGFRVRDVMSRSLVSAWPTASVREVARLMAEKNVGLVVITEDEVLKGVVSESDIVKALLNGVSLDSPVEKIMTSDVVTVAPDATLAQATTLMAEHNIRHLVVTEGTKPLGVVSLRDVVAYVRGL</sequence>
<dbReference type="InterPro" id="IPR020845">
    <property type="entry name" value="AMP-binding_CS"/>
</dbReference>
<evidence type="ECO:0000256" key="6">
    <source>
        <dbReference type="ARBA" id="ARBA00059013"/>
    </source>
</evidence>
<comment type="caution">
    <text evidence="10">The sequence shown here is derived from an EMBL/GenBank/DDBJ whole genome shotgun (WGS) entry which is preliminary data.</text>
</comment>
<dbReference type="PROSITE" id="PS00455">
    <property type="entry name" value="AMP_BINDING"/>
    <property type="match status" value="1"/>
</dbReference>
<keyword evidence="8" id="KW-0129">CBS domain</keyword>
<evidence type="ECO:0000256" key="1">
    <source>
        <dbReference type="ARBA" id="ARBA00006432"/>
    </source>
</evidence>
<dbReference type="InterPro" id="IPR000873">
    <property type="entry name" value="AMP-dep_synth/lig_dom"/>
</dbReference>
<dbReference type="CDD" id="cd09836">
    <property type="entry name" value="CBS_pair_arch"/>
    <property type="match status" value="1"/>
</dbReference>
<comment type="function">
    <text evidence="6">Plays a role in the autotrophic CO(2) fixation pathway. Activates 3-hydroxypropionate to its CoA ester. Can also activate propionate, and to a lesser extent acrylate, acetate and butyrate.</text>
</comment>
<dbReference type="InterPro" id="IPR045851">
    <property type="entry name" value="AMP-bd_C_sf"/>
</dbReference>
<dbReference type="PANTHER" id="PTHR24095">
    <property type="entry name" value="ACETYL-COENZYME A SYNTHETASE"/>
    <property type="match status" value="1"/>
</dbReference>
<dbReference type="AlphaFoldDB" id="A0A7C4B9G1"/>
<gene>
    <name evidence="10" type="primary">acs</name>
    <name evidence="10" type="ORF">ENV17_02470</name>
</gene>
<dbReference type="GO" id="GO:0043955">
    <property type="term" value="F:3-hydroxypropionyl-CoA synthetase activity"/>
    <property type="evidence" value="ECO:0007669"/>
    <property type="project" value="UniProtKB-EC"/>
</dbReference>
<dbReference type="InterPro" id="IPR042099">
    <property type="entry name" value="ANL_N_sf"/>
</dbReference>
<dbReference type="SMART" id="SM00116">
    <property type="entry name" value="CBS"/>
    <property type="match status" value="4"/>
</dbReference>
<dbReference type="GO" id="GO:0016208">
    <property type="term" value="F:AMP binding"/>
    <property type="evidence" value="ECO:0007669"/>
    <property type="project" value="InterPro"/>
</dbReference>
<dbReference type="Pfam" id="PF13193">
    <property type="entry name" value="AMP-binding_C"/>
    <property type="match status" value="1"/>
</dbReference>
<dbReference type="PROSITE" id="PS51371">
    <property type="entry name" value="CBS"/>
    <property type="match status" value="3"/>
</dbReference>
<dbReference type="InterPro" id="IPR000644">
    <property type="entry name" value="CBS_dom"/>
</dbReference>
<evidence type="ECO:0000256" key="8">
    <source>
        <dbReference type="PROSITE-ProRule" id="PRU00703"/>
    </source>
</evidence>
<reference evidence="10" key="1">
    <citation type="journal article" date="2020" name="mSystems">
        <title>Genome- and Community-Level Interaction Insights into Carbon Utilization and Element Cycling Functions of Hydrothermarchaeota in Hydrothermal Sediment.</title>
        <authorList>
            <person name="Zhou Z."/>
            <person name="Liu Y."/>
            <person name="Xu W."/>
            <person name="Pan J."/>
            <person name="Luo Z.H."/>
            <person name="Li M."/>
        </authorList>
    </citation>
    <scope>NUCLEOTIDE SEQUENCE [LARGE SCALE GENOMIC DNA]</scope>
    <source>
        <strain evidence="10">SpSt-735</strain>
    </source>
</reference>
<evidence type="ECO:0000256" key="3">
    <source>
        <dbReference type="ARBA" id="ARBA00022741"/>
    </source>
</evidence>
<dbReference type="PANTHER" id="PTHR24095:SF232">
    <property type="entry name" value="ACETYL-COENZYME A SYNTHETASE"/>
    <property type="match status" value="1"/>
</dbReference>
<evidence type="ECO:0000256" key="5">
    <source>
        <dbReference type="ARBA" id="ARBA00051214"/>
    </source>
</evidence>
<dbReference type="Gene3D" id="3.10.580.10">
    <property type="entry name" value="CBS-domain"/>
    <property type="match status" value="2"/>
</dbReference>
<dbReference type="InterPro" id="IPR011904">
    <property type="entry name" value="Ac_CoA_lig"/>
</dbReference>
<proteinExistence type="inferred from homology"/>
<dbReference type="Pfam" id="PF00571">
    <property type="entry name" value="CBS"/>
    <property type="match status" value="4"/>
</dbReference>
<dbReference type="NCBIfam" id="NF001208">
    <property type="entry name" value="PRK00174.1"/>
    <property type="match status" value="1"/>
</dbReference>
<dbReference type="NCBIfam" id="TIGR02188">
    <property type="entry name" value="Ac_CoA_lig_AcsA"/>
    <property type="match status" value="1"/>
</dbReference>
<dbReference type="InterPro" id="IPR046342">
    <property type="entry name" value="CBS_dom_sf"/>
</dbReference>
<dbReference type="GO" id="GO:0005524">
    <property type="term" value="F:ATP binding"/>
    <property type="evidence" value="ECO:0007669"/>
    <property type="project" value="UniProtKB-KW"/>
</dbReference>
<dbReference type="EMBL" id="DTFI01000071">
    <property type="protein sequence ID" value="HGI43237.1"/>
    <property type="molecule type" value="Genomic_DNA"/>
</dbReference>
<dbReference type="SUPFAM" id="SSF56801">
    <property type="entry name" value="Acetyl-CoA synthetase-like"/>
    <property type="match status" value="1"/>
</dbReference>
<evidence type="ECO:0000256" key="7">
    <source>
        <dbReference type="NCBIfam" id="TIGR02188"/>
    </source>
</evidence>
<keyword evidence="4" id="KW-0067">ATP-binding</keyword>
<evidence type="ECO:0000259" key="9">
    <source>
        <dbReference type="PROSITE" id="PS51371"/>
    </source>
</evidence>
<accession>A0A7C4B9G1</accession>
<keyword evidence="3" id="KW-0547">Nucleotide-binding</keyword>
<dbReference type="Gene3D" id="3.30.300.30">
    <property type="match status" value="1"/>
</dbReference>
<dbReference type="Pfam" id="PF16177">
    <property type="entry name" value="ACAS_N"/>
    <property type="match status" value="1"/>
</dbReference>
<evidence type="ECO:0000256" key="4">
    <source>
        <dbReference type="ARBA" id="ARBA00022840"/>
    </source>
</evidence>
<dbReference type="Pfam" id="PF00501">
    <property type="entry name" value="AMP-binding"/>
    <property type="match status" value="1"/>
</dbReference>
<feature type="domain" description="CBS" evidence="9">
    <location>
        <begin position="801"/>
        <end position="858"/>
    </location>
</feature>
<keyword evidence="2 10" id="KW-0436">Ligase</keyword>
<name>A0A7C4B9G1_THEPE</name>
<dbReference type="InterPro" id="IPR025110">
    <property type="entry name" value="AMP-bd_C"/>
</dbReference>
<dbReference type="SUPFAM" id="SSF54631">
    <property type="entry name" value="CBS-domain pair"/>
    <property type="match status" value="2"/>
</dbReference>
<feature type="domain" description="CBS" evidence="9">
    <location>
        <begin position="864"/>
        <end position="916"/>
    </location>
</feature>
<evidence type="ECO:0000313" key="10">
    <source>
        <dbReference type="EMBL" id="HGI43237.1"/>
    </source>
</evidence>
<dbReference type="GO" id="GO:0003987">
    <property type="term" value="F:acetate-CoA ligase activity"/>
    <property type="evidence" value="ECO:0007669"/>
    <property type="project" value="UniProtKB-UniRule"/>
</dbReference>
<comment type="catalytic activity">
    <reaction evidence="5">
        <text>3-hydroxypropanoate + ATP + CoA = 3-hydroxypropanoyl-CoA + AMP + diphosphate</text>
        <dbReference type="Rhea" id="RHEA:26534"/>
        <dbReference type="ChEBI" id="CHEBI:16510"/>
        <dbReference type="ChEBI" id="CHEBI:30616"/>
        <dbReference type="ChEBI" id="CHEBI:33019"/>
        <dbReference type="ChEBI" id="CHEBI:57287"/>
        <dbReference type="ChEBI" id="CHEBI:58528"/>
        <dbReference type="ChEBI" id="CHEBI:456215"/>
        <dbReference type="EC" id="6.2.1.36"/>
    </reaction>
</comment>
<protein>
    <recommendedName>
        <fullName evidence="7">Acetate--CoA ligase</fullName>
        <ecNumber evidence="7">6.2.1.1</ecNumber>
    </recommendedName>
</protein>
<feature type="domain" description="CBS" evidence="9">
    <location>
        <begin position="731"/>
        <end position="786"/>
    </location>
</feature>
<comment type="similarity">
    <text evidence="1">Belongs to the ATP-dependent AMP-binding enzyme family.</text>
</comment>
<dbReference type="GO" id="GO:0019427">
    <property type="term" value="P:acetyl-CoA biosynthetic process from acetate"/>
    <property type="evidence" value="ECO:0007669"/>
    <property type="project" value="UniProtKB-UniRule"/>
</dbReference>